<reference evidence="1" key="1">
    <citation type="submission" date="2024-09" db="EMBL/GenBank/DDBJ databases">
        <title>Black Yeasts Isolated from many extreme environments.</title>
        <authorList>
            <person name="Coleine C."/>
            <person name="Stajich J.E."/>
            <person name="Selbmann L."/>
        </authorList>
    </citation>
    <scope>NUCLEOTIDE SEQUENCE</scope>
    <source>
        <strain evidence="1">CCFEE 5737</strain>
    </source>
</reference>
<dbReference type="Proteomes" id="UP001186974">
    <property type="component" value="Unassembled WGS sequence"/>
</dbReference>
<comment type="caution">
    <text evidence="1">The sequence shown here is derived from an EMBL/GenBank/DDBJ whole genome shotgun (WGS) entry which is preliminary data.</text>
</comment>
<proteinExistence type="predicted"/>
<protein>
    <submittedName>
        <fullName evidence="1">Uncharacterized protein</fullName>
    </submittedName>
</protein>
<dbReference type="EMBL" id="JAWDJW010006372">
    <property type="protein sequence ID" value="KAK3065044.1"/>
    <property type="molecule type" value="Genomic_DNA"/>
</dbReference>
<keyword evidence="2" id="KW-1185">Reference proteome</keyword>
<sequence length="475" mass="53252">MAPKQKPAAAGPSGGKGKAPAKAPNDDEGTRKTWKKSNNPIDRINYVRLSGVPVGEVAQGPIKGVMVWCTKTKNSSYILRANGERFVKWDNVRWYARAGGLKGAERLADSHHTRFFGVRAAYTAGEVTLMEIDLAAKDPGYTPYLIDYAESLGYARNGAGKALPNGFDKLDVKAARKLYNSFHAATCKATPKVTPESVARAAAILERYLTRHPQSAEIEGLSNETADFLILNLCRMMVNGRGMFYVKEREDAWHLEKRVKCKATPRCFESKTRRPIITLKNYLNLKALSYVSCQRLGENPLERKDLVTPDMPSQESMATPWLSGYPIFPRVNKWAETVTRLLGADATFEMPEGVVSPDFTLREDRPLSSAAYARTLRSLQANPVPILRHAVVATMCTWMVERLNDRTQDDQVASKAIIAVWTKYLRYWRKDRVQWEPHMAEDERKRDEASSDEEPEGGASDEEPPEDPDVDDIPD</sequence>
<organism evidence="1 2">
    <name type="scientific">Coniosporium uncinatum</name>
    <dbReference type="NCBI Taxonomy" id="93489"/>
    <lineage>
        <taxon>Eukaryota</taxon>
        <taxon>Fungi</taxon>
        <taxon>Dikarya</taxon>
        <taxon>Ascomycota</taxon>
        <taxon>Pezizomycotina</taxon>
        <taxon>Dothideomycetes</taxon>
        <taxon>Dothideomycetes incertae sedis</taxon>
        <taxon>Coniosporium</taxon>
    </lineage>
</organism>
<name>A0ACC3DCD9_9PEZI</name>
<evidence type="ECO:0000313" key="1">
    <source>
        <dbReference type="EMBL" id="KAK3065044.1"/>
    </source>
</evidence>
<gene>
    <name evidence="1" type="ORF">LTS18_012724</name>
</gene>
<accession>A0ACC3DCD9</accession>
<evidence type="ECO:0000313" key="2">
    <source>
        <dbReference type="Proteomes" id="UP001186974"/>
    </source>
</evidence>